<dbReference type="EMBL" id="FQUT01000012">
    <property type="protein sequence ID" value="SHG25721.1"/>
    <property type="molecule type" value="Genomic_DNA"/>
</dbReference>
<gene>
    <name evidence="1" type="ORF">SAMN05443633_11281</name>
</gene>
<dbReference type="RefSeq" id="WP_378158219.1">
    <property type="nucleotide sequence ID" value="NZ_JBHSOO010000001.1"/>
</dbReference>
<proteinExistence type="predicted"/>
<dbReference type="STRING" id="1416778.SAMN05443633_11281"/>
<name>A0A1M5IBT9_9FLAO</name>
<reference evidence="2" key="1">
    <citation type="submission" date="2016-11" db="EMBL/GenBank/DDBJ databases">
        <authorList>
            <person name="Varghese N."/>
            <person name="Submissions S."/>
        </authorList>
    </citation>
    <scope>NUCLEOTIDE SEQUENCE [LARGE SCALE GENOMIC DNA]</scope>
    <source>
        <strain evidence="2">DSM 27619</strain>
    </source>
</reference>
<organism evidence="1 2">
    <name type="scientific">Chryseobacterium arachidis</name>
    <dbReference type="NCBI Taxonomy" id="1416778"/>
    <lineage>
        <taxon>Bacteria</taxon>
        <taxon>Pseudomonadati</taxon>
        <taxon>Bacteroidota</taxon>
        <taxon>Flavobacteriia</taxon>
        <taxon>Flavobacteriales</taxon>
        <taxon>Weeksellaceae</taxon>
        <taxon>Chryseobacterium group</taxon>
        <taxon>Chryseobacterium</taxon>
    </lineage>
</organism>
<sequence>MFIQKEDYNYLAYSTIILLKVLDCTNEEKRFRDFRKIAYLVDFVNEGGEPSLFEEQQLADIYNKAQIKKKLLHHLIIVLKNRELISVSVNKSSQTIDLWLNKEFIPGDFFDTEIFENEIANVTELKRVMTLKVRSMPIKSLVKKIFDDNNILTWGV</sequence>
<keyword evidence="2" id="KW-1185">Reference proteome</keyword>
<dbReference type="Proteomes" id="UP000184518">
    <property type="component" value="Unassembled WGS sequence"/>
</dbReference>
<dbReference type="AlphaFoldDB" id="A0A1M5IBT9"/>
<accession>A0A1M5IBT9</accession>
<evidence type="ECO:0000313" key="1">
    <source>
        <dbReference type="EMBL" id="SHG25721.1"/>
    </source>
</evidence>
<protein>
    <submittedName>
        <fullName evidence="1">Uncharacterized protein</fullName>
    </submittedName>
</protein>
<evidence type="ECO:0000313" key="2">
    <source>
        <dbReference type="Proteomes" id="UP000184518"/>
    </source>
</evidence>